<dbReference type="CDD" id="cd03791">
    <property type="entry name" value="GT5_Glycogen_synthase_DULL1-like"/>
    <property type="match status" value="1"/>
</dbReference>
<comment type="function">
    <text evidence="2 8">Synthesizes alpha-1,4-glucan chains using ADP-glucose.</text>
</comment>
<dbReference type="GO" id="GO:0004373">
    <property type="term" value="F:alpha-1,4-glucan glucosyltransferase (UDP-glucose donor) activity"/>
    <property type="evidence" value="ECO:0007669"/>
    <property type="project" value="InterPro"/>
</dbReference>
<comment type="pathway">
    <text evidence="3 8">Glycan biosynthesis; glycogen biosynthesis.</text>
</comment>
<gene>
    <name evidence="8 11" type="primary">glgA</name>
    <name evidence="11" type="ORF">DB43_GG00130</name>
</gene>
<evidence type="ECO:0000313" key="12">
    <source>
        <dbReference type="Proteomes" id="UP000031307"/>
    </source>
</evidence>
<accession>A0A0C1EM01</accession>
<feature type="domain" description="Glycosyl transferase family 1" evidence="9">
    <location>
        <begin position="328"/>
        <end position="492"/>
    </location>
</feature>
<feature type="domain" description="Starch synthase catalytic" evidence="10">
    <location>
        <begin position="26"/>
        <end position="265"/>
    </location>
</feature>
<evidence type="ECO:0000256" key="4">
    <source>
        <dbReference type="ARBA" id="ARBA00010281"/>
    </source>
</evidence>
<feature type="binding site" evidence="8">
    <location>
        <position position="39"/>
    </location>
    <ligand>
        <name>ADP-alpha-D-glucose</name>
        <dbReference type="ChEBI" id="CHEBI:57498"/>
    </ligand>
</feature>
<evidence type="ECO:0000256" key="7">
    <source>
        <dbReference type="ARBA" id="ARBA00023056"/>
    </source>
</evidence>
<evidence type="ECO:0000256" key="3">
    <source>
        <dbReference type="ARBA" id="ARBA00004964"/>
    </source>
</evidence>
<dbReference type="NCBIfam" id="NF001905">
    <property type="entry name" value="PRK00654.2-4"/>
    <property type="match status" value="1"/>
</dbReference>
<dbReference type="EC" id="2.4.1.21" evidence="8"/>
<evidence type="ECO:0000259" key="9">
    <source>
        <dbReference type="Pfam" id="PF00534"/>
    </source>
</evidence>
<dbReference type="Pfam" id="PF00534">
    <property type="entry name" value="Glycos_transf_1"/>
    <property type="match status" value="1"/>
</dbReference>
<evidence type="ECO:0000256" key="1">
    <source>
        <dbReference type="ARBA" id="ARBA00001478"/>
    </source>
</evidence>
<dbReference type="PATRIC" id="fig|83552.4.peg.1396"/>
<keyword evidence="6 8" id="KW-0808">Transferase</keyword>
<dbReference type="InterPro" id="IPR011835">
    <property type="entry name" value="GS/SS"/>
</dbReference>
<dbReference type="PANTHER" id="PTHR46083">
    <property type="match status" value="1"/>
</dbReference>
<comment type="similarity">
    <text evidence="4 8">Belongs to the glycosyltransferase 1 family. Bacterial/plant glycogen synthase subfamily.</text>
</comment>
<evidence type="ECO:0000313" key="11">
    <source>
        <dbReference type="EMBL" id="KIA77434.1"/>
    </source>
</evidence>
<dbReference type="UniPathway" id="UPA00164"/>
<dbReference type="Proteomes" id="UP000031307">
    <property type="component" value="Unassembled WGS sequence"/>
</dbReference>
<dbReference type="SUPFAM" id="SSF53756">
    <property type="entry name" value="UDP-Glycosyltransferase/glycogen phosphorylase"/>
    <property type="match status" value="1"/>
</dbReference>
<dbReference type="GO" id="GO:0005978">
    <property type="term" value="P:glycogen biosynthetic process"/>
    <property type="evidence" value="ECO:0007669"/>
    <property type="project" value="UniProtKB-UniRule"/>
</dbReference>
<evidence type="ECO:0000256" key="5">
    <source>
        <dbReference type="ARBA" id="ARBA00022676"/>
    </source>
</evidence>
<evidence type="ECO:0000259" key="10">
    <source>
        <dbReference type="Pfam" id="PF08323"/>
    </source>
</evidence>
<dbReference type="Pfam" id="PF08323">
    <property type="entry name" value="Glyco_transf_5"/>
    <property type="match status" value="1"/>
</dbReference>
<evidence type="ECO:0000256" key="6">
    <source>
        <dbReference type="ARBA" id="ARBA00022679"/>
    </source>
</evidence>
<dbReference type="HAMAP" id="MF_00484">
    <property type="entry name" value="Glycogen_synth"/>
    <property type="match status" value="1"/>
</dbReference>
<dbReference type="AlphaFoldDB" id="A0A0C1EM01"/>
<dbReference type="InterPro" id="IPR001296">
    <property type="entry name" value="Glyco_trans_1"/>
</dbReference>
<evidence type="ECO:0000256" key="8">
    <source>
        <dbReference type="HAMAP-Rule" id="MF_00484"/>
    </source>
</evidence>
<dbReference type="Gene3D" id="3.40.50.2000">
    <property type="entry name" value="Glycogen Phosphorylase B"/>
    <property type="match status" value="2"/>
</dbReference>
<keyword evidence="7 8" id="KW-0320">Glycogen biosynthesis</keyword>
<keyword evidence="5 8" id="KW-0328">Glycosyltransferase</keyword>
<proteinExistence type="inferred from homology"/>
<evidence type="ECO:0000256" key="2">
    <source>
        <dbReference type="ARBA" id="ARBA00002764"/>
    </source>
</evidence>
<dbReference type="InterPro" id="IPR013534">
    <property type="entry name" value="Starch_synth_cat_dom"/>
</dbReference>
<dbReference type="PANTHER" id="PTHR46083:SF1">
    <property type="entry name" value="GLYCOGEN SYNTHASE 2-RELATED"/>
    <property type="match status" value="1"/>
</dbReference>
<dbReference type="EMBL" id="JSAM01000076">
    <property type="protein sequence ID" value="KIA77434.1"/>
    <property type="molecule type" value="Genomic_DNA"/>
</dbReference>
<comment type="catalytic activity">
    <reaction evidence="1 8">
        <text>[(1-&gt;4)-alpha-D-glucosyl](n) + ADP-alpha-D-glucose = [(1-&gt;4)-alpha-D-glucosyl](n+1) + ADP + H(+)</text>
        <dbReference type="Rhea" id="RHEA:18189"/>
        <dbReference type="Rhea" id="RHEA-COMP:9584"/>
        <dbReference type="Rhea" id="RHEA-COMP:9587"/>
        <dbReference type="ChEBI" id="CHEBI:15378"/>
        <dbReference type="ChEBI" id="CHEBI:15444"/>
        <dbReference type="ChEBI" id="CHEBI:57498"/>
        <dbReference type="ChEBI" id="CHEBI:456216"/>
        <dbReference type="EC" id="2.4.1.21"/>
    </reaction>
</comment>
<dbReference type="NCBIfam" id="TIGR02095">
    <property type="entry name" value="glgA"/>
    <property type="match status" value="1"/>
</dbReference>
<dbReference type="GO" id="GO:0009011">
    <property type="term" value="F:alpha-1,4-glucan glucosyltransferase (ADP-glucose donor) activity"/>
    <property type="evidence" value="ECO:0007669"/>
    <property type="project" value="UniProtKB-UniRule"/>
</dbReference>
<comment type="caution">
    <text evidence="11">The sequence shown here is derived from an EMBL/GenBank/DDBJ whole genome shotgun (WGS) entry which is preliminary data.</text>
</comment>
<reference evidence="11 12" key="1">
    <citation type="journal article" date="2014" name="Mol. Biol. Evol.">
        <title>Massive expansion of Ubiquitination-related gene families within the Chlamydiae.</title>
        <authorList>
            <person name="Domman D."/>
            <person name="Collingro A."/>
            <person name="Lagkouvardos I."/>
            <person name="Gehre L."/>
            <person name="Weinmaier T."/>
            <person name="Rattei T."/>
            <person name="Subtil A."/>
            <person name="Horn M."/>
        </authorList>
    </citation>
    <scope>NUCLEOTIDE SEQUENCE [LARGE SCALE GENOMIC DNA]</scope>
    <source>
        <strain evidence="11 12">OEW1</strain>
    </source>
</reference>
<protein>
    <recommendedName>
        <fullName evidence="8">Glycogen synthase</fullName>
        <ecNumber evidence="8">2.4.1.21</ecNumber>
    </recommendedName>
    <alternativeName>
        <fullName evidence="8">Starch [bacterial glycogen] synthase</fullName>
    </alternativeName>
</protein>
<organism evidence="11 12">
    <name type="scientific">Parachlamydia acanthamoebae</name>
    <dbReference type="NCBI Taxonomy" id="83552"/>
    <lineage>
        <taxon>Bacteria</taxon>
        <taxon>Pseudomonadati</taxon>
        <taxon>Chlamydiota</taxon>
        <taxon>Chlamydiia</taxon>
        <taxon>Parachlamydiales</taxon>
        <taxon>Parachlamydiaceae</taxon>
        <taxon>Parachlamydia</taxon>
    </lineage>
</organism>
<name>A0A0C1EM01_9BACT</name>
<sequence>MKRNSVQSLISHTTLNHKLKGRATMHIIHIAAELAPLAKVGGLADVVLGLSRELSWKGHDVDIIIPKYDCMDSNQIGDLTIDTDNLMSYYHNEWHRNTVWSGWVENLKVYFIDPHHPRRFFNRGCFYGCDDDVERYLYFCRASLEFLFKKQIQCDIIHLHDWQTAVIPILARDIYENLGFNHAKTMLTIHNIEYQGRCSAFDLDRIGLKGESYYTPEKLQDEVYPESLNLLKGGITYSNYVTTVSPTYAKEVLTKEFGFGLESTLLKNTDKFKGILNGVDYSYWNPEIDRYLPAHYSARELPKDKKDRNTLDNKGFIKKVLRERLELSEKHKPIIGCIARLVPQKGIDLIKQAISYIVEQGGQFVLLGFSPIQSISEDFHHLQQIYQNHTDVSLILHHQEELAHEIFAGSDILIVPSLFEPCGLTQMIALKYGTIPVVRKTGGLSDTIIDVDTPYEAGEANGYTFEDPTSESFHAALHRAIHCWFDEPEKWRQLMVHGMNIDFSWNHPADRYLEIYKQLEHK</sequence>